<dbReference type="PANTHER" id="PTHR42341:SF2">
    <property type="entry name" value="HYDROPHOBIN"/>
    <property type="match status" value="1"/>
</dbReference>
<keyword evidence="2" id="KW-1015">Disulfide bond</keyword>
<evidence type="ECO:0000256" key="2">
    <source>
        <dbReference type="ARBA" id="ARBA00023157"/>
    </source>
</evidence>
<feature type="chain" id="PRO_5045909921" description="Hydrophobin" evidence="3">
    <location>
        <begin position="19"/>
        <end position="99"/>
    </location>
</feature>
<dbReference type="Proteomes" id="UP001521116">
    <property type="component" value="Unassembled WGS sequence"/>
</dbReference>
<keyword evidence="5" id="KW-1185">Reference proteome</keyword>
<evidence type="ECO:0000313" key="4">
    <source>
        <dbReference type="EMBL" id="KAL1629799.1"/>
    </source>
</evidence>
<proteinExistence type="inferred from homology"/>
<gene>
    <name evidence="4" type="ORF">SLS56_005195</name>
</gene>
<dbReference type="InterPro" id="IPR036686">
    <property type="entry name" value="Class_II_Hydrophobin_sf"/>
</dbReference>
<accession>A0ABR3SUT7</accession>
<comment type="caution">
    <text evidence="4">The sequence shown here is derived from an EMBL/GenBank/DDBJ whole genome shotgun (WGS) entry which is preliminary data.</text>
</comment>
<name>A0ABR3SUT7_9PEZI</name>
<comment type="similarity">
    <text evidence="1">Belongs to the cerato-ulmin hydrophobin family.</text>
</comment>
<organism evidence="4 5">
    <name type="scientific">Neofusicoccum ribis</name>
    <dbReference type="NCBI Taxonomy" id="45134"/>
    <lineage>
        <taxon>Eukaryota</taxon>
        <taxon>Fungi</taxon>
        <taxon>Dikarya</taxon>
        <taxon>Ascomycota</taxon>
        <taxon>Pezizomycotina</taxon>
        <taxon>Dothideomycetes</taxon>
        <taxon>Dothideomycetes incertae sedis</taxon>
        <taxon>Botryosphaeriales</taxon>
        <taxon>Botryosphaeriaceae</taxon>
        <taxon>Neofusicoccum</taxon>
    </lineage>
</organism>
<dbReference type="Gene3D" id="3.20.120.10">
    <property type="entry name" value="Hydrophobin"/>
    <property type="match status" value="1"/>
</dbReference>
<evidence type="ECO:0000256" key="1">
    <source>
        <dbReference type="ARBA" id="ARBA00009576"/>
    </source>
</evidence>
<dbReference type="EMBL" id="JAJVDC020000051">
    <property type="protein sequence ID" value="KAL1629799.1"/>
    <property type="molecule type" value="Genomic_DNA"/>
</dbReference>
<dbReference type="PANTHER" id="PTHR42341">
    <property type="entry name" value="HYDROPHOBIN"/>
    <property type="match status" value="1"/>
</dbReference>
<dbReference type="InterPro" id="IPR010636">
    <property type="entry name" value="Class_II_hydrophobin"/>
</dbReference>
<dbReference type="CDD" id="cd23508">
    <property type="entry name" value="hydrophobin_II"/>
    <property type="match status" value="1"/>
</dbReference>
<evidence type="ECO:0000256" key="3">
    <source>
        <dbReference type="SAM" id="SignalP"/>
    </source>
</evidence>
<evidence type="ECO:0008006" key="6">
    <source>
        <dbReference type="Google" id="ProtNLM"/>
    </source>
</evidence>
<evidence type="ECO:0000313" key="5">
    <source>
        <dbReference type="Proteomes" id="UP001521116"/>
    </source>
</evidence>
<feature type="signal peptide" evidence="3">
    <location>
        <begin position="1"/>
        <end position="18"/>
    </location>
</feature>
<keyword evidence="3" id="KW-0732">Signal</keyword>
<sequence length="99" mass="9924">MQFITALSTLIALTSAAALPSGGKLAVLEERQNAALCSSGTALCCQLDVLGVADATCTTPSATLTTVDEFETYCADSGRTAECCTLSLGVAGLICTAAN</sequence>
<dbReference type="Pfam" id="PF06766">
    <property type="entry name" value="Hydrophobin_2"/>
    <property type="match status" value="1"/>
</dbReference>
<reference evidence="4 5" key="1">
    <citation type="submission" date="2024-02" db="EMBL/GenBank/DDBJ databases">
        <title>De novo assembly and annotation of 12 fungi associated with fruit tree decline syndrome in Ontario, Canada.</title>
        <authorList>
            <person name="Sulman M."/>
            <person name="Ellouze W."/>
            <person name="Ilyukhin E."/>
        </authorList>
    </citation>
    <scope>NUCLEOTIDE SEQUENCE [LARGE SCALE GENOMIC DNA]</scope>
    <source>
        <strain evidence="4 5">M1-105</strain>
    </source>
</reference>
<protein>
    <recommendedName>
        <fullName evidence="6">Hydrophobin</fullName>
    </recommendedName>
</protein>
<dbReference type="SUPFAM" id="SSF101751">
    <property type="entry name" value="Hydrophobin II, HfbII"/>
    <property type="match status" value="1"/>
</dbReference>